<accession>A0ACC1M643</accession>
<gene>
    <name evidence="1" type="ORF">IWW38_001725</name>
</gene>
<evidence type="ECO:0000313" key="1">
    <source>
        <dbReference type="EMBL" id="KAJ2897432.1"/>
    </source>
</evidence>
<comment type="caution">
    <text evidence="1">The sequence shown here is derived from an EMBL/GenBank/DDBJ whole genome shotgun (WGS) entry which is preliminary data.</text>
</comment>
<organism evidence="1 2">
    <name type="scientific">Coemansia aciculifera</name>
    <dbReference type="NCBI Taxonomy" id="417176"/>
    <lineage>
        <taxon>Eukaryota</taxon>
        <taxon>Fungi</taxon>
        <taxon>Fungi incertae sedis</taxon>
        <taxon>Zoopagomycota</taxon>
        <taxon>Kickxellomycotina</taxon>
        <taxon>Kickxellomycetes</taxon>
        <taxon>Kickxellales</taxon>
        <taxon>Kickxellaceae</taxon>
        <taxon>Coemansia</taxon>
    </lineage>
</organism>
<protein>
    <submittedName>
        <fullName evidence="1">Uncharacterized protein</fullName>
    </submittedName>
</protein>
<reference evidence="1" key="1">
    <citation type="submission" date="2022-07" db="EMBL/GenBank/DDBJ databases">
        <title>Phylogenomic reconstructions and comparative analyses of Kickxellomycotina fungi.</title>
        <authorList>
            <person name="Reynolds N.K."/>
            <person name="Stajich J.E."/>
            <person name="Barry K."/>
            <person name="Grigoriev I.V."/>
            <person name="Crous P."/>
            <person name="Smith M.E."/>
        </authorList>
    </citation>
    <scope>NUCLEOTIDE SEQUENCE</scope>
    <source>
        <strain evidence="1">CBS 190363</strain>
    </source>
</reference>
<name>A0ACC1M643_9FUNG</name>
<dbReference type="Proteomes" id="UP001139981">
    <property type="component" value="Unassembled WGS sequence"/>
</dbReference>
<keyword evidence="2" id="KW-1185">Reference proteome</keyword>
<evidence type="ECO:0000313" key="2">
    <source>
        <dbReference type="Proteomes" id="UP001139981"/>
    </source>
</evidence>
<dbReference type="EMBL" id="JANBVB010000119">
    <property type="protein sequence ID" value="KAJ2897432.1"/>
    <property type="molecule type" value="Genomic_DNA"/>
</dbReference>
<proteinExistence type="predicted"/>
<sequence length="282" mass="32000">MQPQQHYSQPPPPQQQQQQQQSSPVFLREQQHRQAPSPLLPPASAQQQSSNSAYSSQVILETGCHIYRYNSSGDTVEQSLHQIMGSNGKVYIEYIPGHSLIYIPSSVSPSLVMSHTMSNARQSKLKQKQPQQQQPVKAMRPSNVFFKYRSYKLPELQMQHPKLNQTIISRMVAEHWKTESEEVKNRFKKQYKEEMVKYEVAKKLSRYQSAAITSSSMLNYIDEEEEDMSVATYSHMPSPVLMSGPPSANSNKDISYSASNTTLPVSNNSPQTLGHLSPRKSI</sequence>